<evidence type="ECO:0000313" key="1">
    <source>
        <dbReference type="EMBL" id="CAB4130680.1"/>
    </source>
</evidence>
<sequence length="104" mass="11880">MIIVTLTNGMVYDSEVAMTRAELIEMISDGCFIKEPIESIFYMSEGGYIDITASIAKAIWDEYNADDRAPHHELEQWLNRFGHDCTDFGLVPEPRSMFVPPYRG</sequence>
<protein>
    <submittedName>
        <fullName evidence="1">Uncharacterized protein</fullName>
    </submittedName>
</protein>
<organism evidence="1">
    <name type="scientific">uncultured Caudovirales phage</name>
    <dbReference type="NCBI Taxonomy" id="2100421"/>
    <lineage>
        <taxon>Viruses</taxon>
        <taxon>Duplodnaviria</taxon>
        <taxon>Heunggongvirae</taxon>
        <taxon>Uroviricota</taxon>
        <taxon>Caudoviricetes</taxon>
        <taxon>Peduoviridae</taxon>
        <taxon>Maltschvirus</taxon>
        <taxon>Maltschvirus maltsch</taxon>
    </lineage>
</organism>
<gene>
    <name evidence="1" type="ORF">UFOVP122_19</name>
</gene>
<reference evidence="1" key="1">
    <citation type="submission" date="2020-04" db="EMBL/GenBank/DDBJ databases">
        <authorList>
            <person name="Chiriac C."/>
            <person name="Salcher M."/>
            <person name="Ghai R."/>
            <person name="Kavagutti S V."/>
        </authorList>
    </citation>
    <scope>NUCLEOTIDE SEQUENCE</scope>
</reference>
<proteinExistence type="predicted"/>
<dbReference type="EMBL" id="LR796248">
    <property type="protein sequence ID" value="CAB4130680.1"/>
    <property type="molecule type" value="Genomic_DNA"/>
</dbReference>
<name>A0A6J5LCK9_9CAUD</name>
<accession>A0A6J5LCK9</accession>